<protein>
    <submittedName>
        <fullName evidence="2">Uncharacterized protein</fullName>
    </submittedName>
</protein>
<dbReference type="EMBL" id="EQ977428">
    <property type="protein sequence ID" value="EEF26383.1"/>
    <property type="molecule type" value="Genomic_DNA"/>
</dbReference>
<gene>
    <name evidence="2" type="ORF">RCOM_1884700</name>
</gene>
<organism evidence="2 3">
    <name type="scientific">Ricinus communis</name>
    <name type="common">Castor bean</name>
    <dbReference type="NCBI Taxonomy" id="3988"/>
    <lineage>
        <taxon>Eukaryota</taxon>
        <taxon>Viridiplantae</taxon>
        <taxon>Streptophyta</taxon>
        <taxon>Embryophyta</taxon>
        <taxon>Tracheophyta</taxon>
        <taxon>Spermatophyta</taxon>
        <taxon>Magnoliopsida</taxon>
        <taxon>eudicotyledons</taxon>
        <taxon>Gunneridae</taxon>
        <taxon>Pentapetalae</taxon>
        <taxon>rosids</taxon>
        <taxon>fabids</taxon>
        <taxon>Malpighiales</taxon>
        <taxon>Euphorbiaceae</taxon>
        <taxon>Acalyphoideae</taxon>
        <taxon>Acalypheae</taxon>
        <taxon>Ricinus</taxon>
    </lineage>
</organism>
<evidence type="ECO:0000313" key="2">
    <source>
        <dbReference type="EMBL" id="EEF26383.1"/>
    </source>
</evidence>
<dbReference type="Proteomes" id="UP000008311">
    <property type="component" value="Unassembled WGS sequence"/>
</dbReference>
<evidence type="ECO:0000256" key="1">
    <source>
        <dbReference type="SAM" id="MobiDB-lite"/>
    </source>
</evidence>
<evidence type="ECO:0000313" key="3">
    <source>
        <dbReference type="Proteomes" id="UP000008311"/>
    </source>
</evidence>
<feature type="region of interest" description="Disordered" evidence="1">
    <location>
        <begin position="155"/>
        <end position="174"/>
    </location>
</feature>
<dbReference type="InParanoid" id="B9TCN1"/>
<sequence length="309" mass="33887">MRDEGIGRPAAHFRRVRIAGDILVVIPDHGQVAGHLQVAFAGRVQRADRHQVVRAEQRGGPLRQVEQGQCVFVAGRHLPVARAHEDGIERDVGRRQRLAIPLQALGGRLDPVLAVDEADAAVPVLDQVHRGRIAAQQFARHDGRAAAVARVAVQQHGRRIGQRSRHRHGTGEDRGIDDAQQCRMAQHACEHGRFHVGVAPCGEHGHETVVFPGGVLGAVDGLHRVRARRQFIGQVDDQVARLHGGVVRMPFDGVAELTRDPQHGVARDLRHLRPAHVVDHQRHRRLRHAGQLGDVGHRGSTGLGHGREC</sequence>
<reference evidence="3" key="1">
    <citation type="journal article" date="2010" name="Nat. Biotechnol.">
        <title>Draft genome sequence of the oilseed species Ricinus communis.</title>
        <authorList>
            <person name="Chan A.P."/>
            <person name="Crabtree J."/>
            <person name="Zhao Q."/>
            <person name="Lorenzi H."/>
            <person name="Orvis J."/>
            <person name="Puiu D."/>
            <person name="Melake-Berhan A."/>
            <person name="Jones K.M."/>
            <person name="Redman J."/>
            <person name="Chen G."/>
            <person name="Cahoon E.B."/>
            <person name="Gedil M."/>
            <person name="Stanke M."/>
            <person name="Haas B.J."/>
            <person name="Wortman J.R."/>
            <person name="Fraser-Liggett C.M."/>
            <person name="Ravel J."/>
            <person name="Rabinowicz P.D."/>
        </authorList>
    </citation>
    <scope>NUCLEOTIDE SEQUENCE [LARGE SCALE GENOMIC DNA]</scope>
    <source>
        <strain evidence="3">cv. Hale</strain>
    </source>
</reference>
<accession>B9TCN1</accession>
<keyword evidence="3" id="KW-1185">Reference proteome</keyword>
<proteinExistence type="predicted"/>
<name>B9TCN1_RICCO</name>
<feature type="compositionally biased region" description="Basic residues" evidence="1">
    <location>
        <begin position="156"/>
        <end position="168"/>
    </location>
</feature>
<dbReference type="AlphaFoldDB" id="B9TCN1"/>